<reference evidence="5 6" key="1">
    <citation type="submission" date="2020-06" db="EMBL/GenBank/DDBJ databases">
        <title>Mannheimia pernigra sp. nov. isolated from bovine respiratory tract.</title>
        <authorList>
            <person name="Kuhnert P."/>
            <person name="Akarsu-Egger H."/>
        </authorList>
    </citation>
    <scope>NUCLEOTIDE SEQUENCE [LARGE SCALE GENOMIC DNA]</scope>
    <source>
        <strain evidence="4 6">17CN0883</strain>
        <strain evidence="3 5">BNO311</strain>
    </source>
</reference>
<evidence type="ECO:0000313" key="6">
    <source>
        <dbReference type="Proteomes" id="UP000509784"/>
    </source>
</evidence>
<dbReference type="InterPro" id="IPR003509">
    <property type="entry name" value="UPF0102_YraN-like"/>
</dbReference>
<organism evidence="3 5">
    <name type="scientific">Mannheimia pernigra</name>
    <dbReference type="NCBI Taxonomy" id="111844"/>
    <lineage>
        <taxon>Bacteria</taxon>
        <taxon>Pseudomonadati</taxon>
        <taxon>Pseudomonadota</taxon>
        <taxon>Gammaproteobacteria</taxon>
        <taxon>Pasteurellales</taxon>
        <taxon>Pasteurellaceae</taxon>
        <taxon>Mannheimia</taxon>
    </lineage>
</organism>
<evidence type="ECO:0000256" key="2">
    <source>
        <dbReference type="HAMAP-Rule" id="MF_00048"/>
    </source>
</evidence>
<dbReference type="KEGG" id="mpeg:HV560_00200"/>
<dbReference type="InterPro" id="IPR011856">
    <property type="entry name" value="tRNA_endonuc-like_dom_sf"/>
</dbReference>
<dbReference type="Proteomes" id="UP000509660">
    <property type="component" value="Chromosome"/>
</dbReference>
<dbReference type="EMBL" id="CP055306">
    <property type="protein sequence ID" value="QLB39429.1"/>
    <property type="molecule type" value="Genomic_DNA"/>
</dbReference>
<sequence length="128" mass="14952">MGLFNKLINQKEASKRQQGAIYEQKARVFLEEKGFRFVAANQYFRGGELDLIMQDGETTVFVEVRQRKNNRFGSAVESIDYRKQQKWQNAANMWLLKQNKSLETANCRFDVVVFEGNQPPIWIPNFLG</sequence>
<dbReference type="NCBIfam" id="TIGR00252">
    <property type="entry name" value="YraN family protein"/>
    <property type="match status" value="1"/>
</dbReference>
<dbReference type="HAMAP" id="MF_00048">
    <property type="entry name" value="UPF0102"/>
    <property type="match status" value="1"/>
</dbReference>
<dbReference type="Gene3D" id="3.40.1350.10">
    <property type="match status" value="1"/>
</dbReference>
<comment type="similarity">
    <text evidence="1 2">Belongs to the UPF0102 family.</text>
</comment>
<proteinExistence type="inferred from homology"/>
<dbReference type="Proteomes" id="UP000509784">
    <property type="component" value="Chromosome"/>
</dbReference>
<dbReference type="NCBIfam" id="NF009150">
    <property type="entry name" value="PRK12497.1-3"/>
    <property type="match status" value="1"/>
</dbReference>
<dbReference type="Pfam" id="PF02021">
    <property type="entry name" value="UPF0102"/>
    <property type="match status" value="1"/>
</dbReference>
<dbReference type="InterPro" id="IPR011335">
    <property type="entry name" value="Restrct_endonuc-II-like"/>
</dbReference>
<dbReference type="CDD" id="cd20736">
    <property type="entry name" value="PoNe_Nuclease"/>
    <property type="match status" value="1"/>
</dbReference>
<evidence type="ECO:0000313" key="3">
    <source>
        <dbReference type="EMBL" id="QLB39429.1"/>
    </source>
</evidence>
<dbReference type="PANTHER" id="PTHR34039">
    <property type="entry name" value="UPF0102 PROTEIN YRAN"/>
    <property type="match status" value="1"/>
</dbReference>
<evidence type="ECO:0000313" key="5">
    <source>
        <dbReference type="Proteomes" id="UP000509660"/>
    </source>
</evidence>
<protein>
    <recommendedName>
        <fullName evidence="2">UPF0102 protein HV559_00200</fullName>
    </recommendedName>
</protein>
<name>A0A7D5HRM7_9PAST</name>
<keyword evidence="5" id="KW-1185">Reference proteome</keyword>
<dbReference type="RefSeq" id="WP_176809245.1">
    <property type="nucleotide sequence ID" value="NZ_CP055305.1"/>
</dbReference>
<gene>
    <name evidence="3" type="ORF">HV559_00200</name>
    <name evidence="4" type="ORF">HV560_00200</name>
</gene>
<dbReference type="PANTHER" id="PTHR34039:SF1">
    <property type="entry name" value="UPF0102 PROTEIN YRAN"/>
    <property type="match status" value="1"/>
</dbReference>
<dbReference type="AlphaFoldDB" id="A0A7D5HRM7"/>
<evidence type="ECO:0000313" key="4">
    <source>
        <dbReference type="EMBL" id="QLB41380.1"/>
    </source>
</evidence>
<dbReference type="EMBL" id="CP055305">
    <property type="protein sequence ID" value="QLB41380.1"/>
    <property type="molecule type" value="Genomic_DNA"/>
</dbReference>
<accession>A0A7D5HRM7</accession>
<evidence type="ECO:0000256" key="1">
    <source>
        <dbReference type="ARBA" id="ARBA00006738"/>
    </source>
</evidence>
<dbReference type="SUPFAM" id="SSF52980">
    <property type="entry name" value="Restriction endonuclease-like"/>
    <property type="match status" value="1"/>
</dbReference>
<dbReference type="GO" id="GO:0003676">
    <property type="term" value="F:nucleic acid binding"/>
    <property type="evidence" value="ECO:0007669"/>
    <property type="project" value="InterPro"/>
</dbReference>